<evidence type="ECO:0000256" key="3">
    <source>
        <dbReference type="ARBA" id="ARBA00004922"/>
    </source>
</evidence>
<evidence type="ECO:0000313" key="12">
    <source>
        <dbReference type="Proteomes" id="UP000822688"/>
    </source>
</evidence>
<accession>A0A8T0G4V6</accession>
<dbReference type="Proteomes" id="UP000822688">
    <property type="component" value="Chromosome 12"/>
</dbReference>
<dbReference type="InterPro" id="IPR007676">
    <property type="entry name" value="Ribophorin_I"/>
</dbReference>
<evidence type="ECO:0000256" key="4">
    <source>
        <dbReference type="ARBA" id="ARBA00008905"/>
    </source>
</evidence>
<name>A0A8T0G4V6_CERPU</name>
<dbReference type="GO" id="GO:0018279">
    <property type="term" value="P:protein N-linked glycosylation via asparagine"/>
    <property type="evidence" value="ECO:0007669"/>
    <property type="project" value="TreeGrafter"/>
</dbReference>
<evidence type="ECO:0000256" key="6">
    <source>
        <dbReference type="ARBA" id="ARBA00022729"/>
    </source>
</evidence>
<feature type="signal peptide" evidence="10">
    <location>
        <begin position="1"/>
        <end position="24"/>
    </location>
</feature>
<keyword evidence="5 10" id="KW-0812">Transmembrane</keyword>
<keyword evidence="7 10" id="KW-0256">Endoplasmic reticulum</keyword>
<dbReference type="PANTHER" id="PTHR21049:SF0">
    <property type="entry name" value="DOLICHYL-DIPHOSPHOOLIGOSACCHARIDE--PROTEIN GLYCOSYLTRANSFERASE SUBUNIT 1"/>
    <property type="match status" value="1"/>
</dbReference>
<comment type="subunit">
    <text evidence="10">Component of the oligosaccharyltransferase (OST) complex.</text>
</comment>
<evidence type="ECO:0000256" key="2">
    <source>
        <dbReference type="ARBA" id="ARBA00004115"/>
    </source>
</evidence>
<evidence type="ECO:0000256" key="8">
    <source>
        <dbReference type="ARBA" id="ARBA00022989"/>
    </source>
</evidence>
<evidence type="ECO:0000313" key="11">
    <source>
        <dbReference type="EMBL" id="KAG0553504.1"/>
    </source>
</evidence>
<feature type="transmembrane region" description="Helical" evidence="10">
    <location>
        <begin position="437"/>
        <end position="456"/>
    </location>
</feature>
<comment type="similarity">
    <text evidence="4 10">Belongs to the OST1 family.</text>
</comment>
<evidence type="ECO:0000256" key="1">
    <source>
        <dbReference type="ARBA" id="ARBA00002791"/>
    </source>
</evidence>
<dbReference type="GO" id="GO:0008250">
    <property type="term" value="C:oligosaccharyltransferase complex"/>
    <property type="evidence" value="ECO:0007669"/>
    <property type="project" value="UniProtKB-UniRule"/>
</dbReference>
<keyword evidence="12" id="KW-1185">Reference proteome</keyword>
<evidence type="ECO:0000256" key="7">
    <source>
        <dbReference type="ARBA" id="ARBA00022824"/>
    </source>
</evidence>
<comment type="caution">
    <text evidence="11">The sequence shown here is derived from an EMBL/GenBank/DDBJ whole genome shotgun (WGS) entry which is preliminary data.</text>
</comment>
<feature type="chain" id="PRO_5035959657" description="Dolichyl-diphosphooligosaccharide--protein glycosyltransferase subunit 1" evidence="10">
    <location>
        <begin position="25"/>
        <end position="622"/>
    </location>
</feature>
<gene>
    <name evidence="11" type="ORF">KC19_12G016600</name>
</gene>
<dbReference type="PANTHER" id="PTHR21049">
    <property type="entry name" value="RIBOPHORIN I"/>
    <property type="match status" value="1"/>
</dbReference>
<protein>
    <recommendedName>
        <fullName evidence="10">Dolichyl-diphosphooligosaccharide--protein glycosyltransferase subunit 1</fullName>
    </recommendedName>
</protein>
<dbReference type="EMBL" id="CM026433">
    <property type="protein sequence ID" value="KAG0553504.1"/>
    <property type="molecule type" value="Genomic_DNA"/>
</dbReference>
<proteinExistence type="inferred from homology"/>
<comment type="pathway">
    <text evidence="3 10">Protein modification; protein glycosylation.</text>
</comment>
<comment type="subcellular location">
    <subcellularLocation>
        <location evidence="2 10">Endoplasmic reticulum membrane</location>
        <topology evidence="2 10">Single-pass type I membrane protein</topology>
    </subcellularLocation>
</comment>
<evidence type="ECO:0000256" key="10">
    <source>
        <dbReference type="RuleBase" id="RU361143"/>
    </source>
</evidence>
<dbReference type="AlphaFoldDB" id="A0A8T0G4V6"/>
<evidence type="ECO:0000256" key="5">
    <source>
        <dbReference type="ARBA" id="ARBA00022692"/>
    </source>
</evidence>
<reference evidence="11" key="1">
    <citation type="submission" date="2020-06" db="EMBL/GenBank/DDBJ databases">
        <title>WGS assembly of Ceratodon purpureus strain R40.</title>
        <authorList>
            <person name="Carey S.B."/>
            <person name="Jenkins J."/>
            <person name="Shu S."/>
            <person name="Lovell J.T."/>
            <person name="Sreedasyam A."/>
            <person name="Maumus F."/>
            <person name="Tiley G.P."/>
            <person name="Fernandez-Pozo N."/>
            <person name="Barry K."/>
            <person name="Chen C."/>
            <person name="Wang M."/>
            <person name="Lipzen A."/>
            <person name="Daum C."/>
            <person name="Saski C.A."/>
            <person name="Payton A.C."/>
            <person name="Mcbreen J.C."/>
            <person name="Conrad R.E."/>
            <person name="Kollar L.M."/>
            <person name="Olsson S."/>
            <person name="Huttunen S."/>
            <person name="Landis J.B."/>
            <person name="Wickett N.J."/>
            <person name="Johnson M.G."/>
            <person name="Rensing S.A."/>
            <person name="Grimwood J."/>
            <person name="Schmutz J."/>
            <person name="Mcdaniel S.F."/>
        </authorList>
    </citation>
    <scope>NUCLEOTIDE SEQUENCE</scope>
    <source>
        <strain evidence="11">R40</strain>
    </source>
</reference>
<dbReference type="Pfam" id="PF04597">
    <property type="entry name" value="Ribophorin_I"/>
    <property type="match status" value="1"/>
</dbReference>
<keyword evidence="8 10" id="KW-1133">Transmembrane helix</keyword>
<organism evidence="11 12">
    <name type="scientific">Ceratodon purpureus</name>
    <name type="common">Fire moss</name>
    <name type="synonym">Dicranum purpureum</name>
    <dbReference type="NCBI Taxonomy" id="3225"/>
    <lineage>
        <taxon>Eukaryota</taxon>
        <taxon>Viridiplantae</taxon>
        <taxon>Streptophyta</taxon>
        <taxon>Embryophyta</taxon>
        <taxon>Bryophyta</taxon>
        <taxon>Bryophytina</taxon>
        <taxon>Bryopsida</taxon>
        <taxon>Dicranidae</taxon>
        <taxon>Pseudoditrichales</taxon>
        <taxon>Ditrichaceae</taxon>
        <taxon>Ceratodon</taxon>
    </lineage>
</organism>
<keyword evidence="9 10" id="KW-0472">Membrane</keyword>
<comment type="function">
    <text evidence="1 10">Subunit of the oligosaccharyl transferase (OST) complex that catalyzes the initial transfer of a defined glycan (Glc(3)Man(9)GlcNAc(2) in eukaryotes) from the lipid carrier dolichol-pyrophosphate to an asparagine residue within an Asn-X-Ser/Thr consensus motif in nascent polypeptide chains, the first step in protein N-glycosylation. N-glycosylation occurs cotranslationally and the complex associates with the Sec61 complex at the channel-forming translocon complex that mediates protein translocation across the endoplasmic reticulum (ER). All subunits are required for a maximal enzyme activity.</text>
</comment>
<sequence>MARARAMALLLLLLVAFTLVSTSAGSTSTFNVIRADRKVDLLTQVVRISTAWKVENSGTEPASEFKLALSAAQAERLAFIEVVIKGKGKNAAVVGLPVVDVAQEGSVTLYTLALPKALNQKETATFESYVALTHQLKPFPEEVTQADAQLVKYDDSAYILSPYPIKTQTAYFKVSSPRIESFTKVGTTKVVDTEVRYGPYENIEALKSKPITLHFENNQPFAVVEELVREIEISHWGNVYVTENYKLANKGARLKSTFSRFEYQARPGASGTSFRHLHAKLPVNAHSVYYRDEIGNISTSHLRSDFRKTELELEPRYPLFGGWKVAFTLGYCVPLQDLVFKASDGSRYLNISFGSPFNNIVVDKLILKVVLPEGSYDMSVSVPFPVEQGQEKKYSYLDTVGRTVAVMVKRNSVLEHQFKFVQVHYRFNSLGMLVEPLMLVMVFFAFFTACIAYTHFDFTLSKSSAAYLAQLQRDEVTDVLQRLQKLLAVRGQAEERLDASLKEATRTGDVAACKAARKAADAVWKGTSKDLKTLSDALESTVKPVPGKTSSVKSSSVLTKVESLLQKEKEMIEKVQQKQTVIVDAYERKLNSKEIDSRIAPVQEKLESLRQEVSSLISSLDD</sequence>
<evidence type="ECO:0000256" key="9">
    <source>
        <dbReference type="ARBA" id="ARBA00023136"/>
    </source>
</evidence>
<keyword evidence="6 10" id="KW-0732">Signal</keyword>